<dbReference type="GeneID" id="35805414"/>
<dbReference type="SUPFAM" id="SSF56399">
    <property type="entry name" value="ADP-ribosylation"/>
    <property type="match status" value="1"/>
</dbReference>
<gene>
    <name evidence="5" type="primary">kptA</name>
    <name evidence="6" type="ORF">M972_11632</name>
</gene>
<sequence>MDYSKLSKEVAYALRHAPWEYGLELDAEGWVDINQLLSSLHECEKWKKVSEHDLHVMIEKSDKKRYEISNGKIRALYGHSIPQRIIKEQKCPPEVLYHGTARRFVKSIKEKGLQPQGRQYVHLSADVETALQVGKRRDIKPVLLIVNALEAWSEGIKFYLGNDKVWLADAIPSKYIRFE</sequence>
<evidence type="ECO:0000256" key="1">
    <source>
        <dbReference type="ARBA" id="ARBA00009836"/>
    </source>
</evidence>
<protein>
    <recommendedName>
        <fullName evidence="5">Probable RNA 2'-phosphotransferase</fullName>
        <ecNumber evidence="5">2.7.1.-</ecNumber>
    </recommendedName>
</protein>
<dbReference type="Pfam" id="PF01885">
    <property type="entry name" value="PTS_2-RNA"/>
    <property type="match status" value="1"/>
</dbReference>
<dbReference type="InterPro" id="IPR022928">
    <property type="entry name" value="RNA_2'-PTrans_KptA"/>
</dbReference>
<name>A0AB36TDL4_ACETH</name>
<dbReference type="PANTHER" id="PTHR12684:SF2">
    <property type="entry name" value="TRNA 2'-PHOSPHOTRANSFERASE 1"/>
    <property type="match status" value="1"/>
</dbReference>
<dbReference type="GO" id="GO:0003950">
    <property type="term" value="F:NAD+ poly-ADP-ribosyltransferase activity"/>
    <property type="evidence" value="ECO:0007669"/>
    <property type="project" value="InterPro"/>
</dbReference>
<comment type="function">
    <text evidence="4 5">Removes the 2'-phosphate from RNA via an intermediate in which the phosphate is ADP-ribosylated by NAD followed by a presumed transesterification to release the RNA and generate ADP-ribose 1''-2''-cyclic phosphate (APPR&gt;P). May function as an ADP-ribosylase.</text>
</comment>
<evidence type="ECO:0000313" key="7">
    <source>
        <dbReference type="Proteomes" id="UP000223596"/>
    </source>
</evidence>
<dbReference type="EC" id="2.7.1.-" evidence="5"/>
<comment type="similarity">
    <text evidence="1 5">Belongs to the KptA/TPT1 family.</text>
</comment>
<dbReference type="InterPro" id="IPR042080">
    <property type="entry name" value="RNA_2'-PTrans_N"/>
</dbReference>
<dbReference type="Gene3D" id="3.20.170.30">
    <property type="match status" value="1"/>
</dbReference>
<accession>A0AB36TDL4</accession>
<dbReference type="Gene3D" id="1.10.10.970">
    <property type="entry name" value="RNA 2'-phosphotransferase, Tpt1/KptA family, N-terminal domain"/>
    <property type="match status" value="1"/>
</dbReference>
<evidence type="ECO:0000256" key="5">
    <source>
        <dbReference type="HAMAP-Rule" id="MF_00299"/>
    </source>
</evidence>
<dbReference type="Proteomes" id="UP000223596">
    <property type="component" value="Unassembled WGS sequence"/>
</dbReference>
<dbReference type="GO" id="GO:0000215">
    <property type="term" value="F:tRNA 2'-phosphotransferase activity"/>
    <property type="evidence" value="ECO:0007669"/>
    <property type="project" value="TreeGrafter"/>
</dbReference>
<evidence type="ECO:0000313" key="6">
    <source>
        <dbReference type="EMBL" id="PFH01888.1"/>
    </source>
</evidence>
<dbReference type="EMBL" id="PDBW01000001">
    <property type="protein sequence ID" value="PFH01888.1"/>
    <property type="molecule type" value="Genomic_DNA"/>
</dbReference>
<comment type="caution">
    <text evidence="6">The sequence shown here is derived from an EMBL/GenBank/DDBJ whole genome shotgun (WGS) entry which is preliminary data.</text>
</comment>
<evidence type="ECO:0000256" key="2">
    <source>
        <dbReference type="ARBA" id="ARBA00022679"/>
    </source>
</evidence>
<organism evidence="6 7">
    <name type="scientific">Acetivibrio thermocellus AD2</name>
    <dbReference type="NCBI Taxonomy" id="1138384"/>
    <lineage>
        <taxon>Bacteria</taxon>
        <taxon>Bacillati</taxon>
        <taxon>Bacillota</taxon>
        <taxon>Clostridia</taxon>
        <taxon>Eubacteriales</taxon>
        <taxon>Oscillospiraceae</taxon>
        <taxon>Acetivibrio</taxon>
    </lineage>
</organism>
<keyword evidence="3 5" id="KW-0520">NAD</keyword>
<dbReference type="GO" id="GO:0006388">
    <property type="term" value="P:tRNA splicing, via endonucleolytic cleavage and ligation"/>
    <property type="evidence" value="ECO:0007669"/>
    <property type="project" value="UniProtKB-UniRule"/>
</dbReference>
<proteinExistence type="inferred from homology"/>
<dbReference type="AlphaFoldDB" id="A0AB36TDL4"/>
<keyword evidence="2 5" id="KW-0808">Transferase</keyword>
<dbReference type="InterPro" id="IPR002745">
    <property type="entry name" value="Ptrans_KptA/Tpt1"/>
</dbReference>
<dbReference type="HAMAP" id="MF_00299">
    <property type="entry name" value="KptA"/>
    <property type="match status" value="1"/>
</dbReference>
<dbReference type="RefSeq" id="WP_003514792.1">
    <property type="nucleotide sequence ID" value="NZ_CP013828.1"/>
</dbReference>
<dbReference type="InterPro" id="IPR042081">
    <property type="entry name" value="RNA_2'-PTrans_C"/>
</dbReference>
<evidence type="ECO:0000256" key="3">
    <source>
        <dbReference type="ARBA" id="ARBA00023027"/>
    </source>
</evidence>
<dbReference type="PANTHER" id="PTHR12684">
    <property type="entry name" value="PUTATIVE PHOSPHOTRANSFERASE"/>
    <property type="match status" value="1"/>
</dbReference>
<reference evidence="6 7" key="1">
    <citation type="submission" date="2017-09" db="EMBL/GenBank/DDBJ databases">
        <title>Evaluation of Pacific Biosciences Sequencing Technology to Finishing C. thermocellum Genome Sequences.</title>
        <authorList>
            <person name="Brown S."/>
        </authorList>
    </citation>
    <scope>NUCLEOTIDE SEQUENCE [LARGE SCALE GENOMIC DNA]</scope>
    <source>
        <strain evidence="6 7">AD2</strain>
    </source>
</reference>
<evidence type="ECO:0000256" key="4">
    <source>
        <dbReference type="ARBA" id="ARBA00025212"/>
    </source>
</evidence>